<proteinExistence type="predicted"/>
<gene>
    <name evidence="1" type="ORF">SODALDRAFT_361807</name>
</gene>
<evidence type="ECO:0000313" key="1">
    <source>
        <dbReference type="EMBL" id="ROT36960.1"/>
    </source>
</evidence>
<keyword evidence="2" id="KW-1185">Reference proteome</keyword>
<dbReference type="RefSeq" id="XP_028464766.1">
    <property type="nucleotide sequence ID" value="XM_028614413.1"/>
</dbReference>
<name>A0A3N2PR62_SODAK</name>
<reference evidence="1 2" key="1">
    <citation type="journal article" date="2018" name="Mol. Ecol.">
        <title>The obligate alkalophilic soda-lake fungus Sodiomyces alkalinus has shifted to a protein diet.</title>
        <authorList>
            <person name="Grum-Grzhimaylo A.A."/>
            <person name="Falkoski D.L."/>
            <person name="van den Heuvel J."/>
            <person name="Valero-Jimenez C.A."/>
            <person name="Min B."/>
            <person name="Choi I.G."/>
            <person name="Lipzen A."/>
            <person name="Daum C.G."/>
            <person name="Aanen D.K."/>
            <person name="Tsang A."/>
            <person name="Henrissat B."/>
            <person name="Bilanenko E.N."/>
            <person name="de Vries R.P."/>
            <person name="van Kan J.A.L."/>
            <person name="Grigoriev I.V."/>
            <person name="Debets A.J.M."/>
        </authorList>
    </citation>
    <scope>NUCLEOTIDE SEQUENCE [LARGE SCALE GENOMIC DNA]</scope>
    <source>
        <strain evidence="1 2">F11</strain>
    </source>
</reference>
<sequence length="155" mass="17360">MGEREPLYICRPLDLALCQALSQPHCRSVRLTPDWPRLPPRASHPLPGRNGICIFPVVVHHHTLFALSLSLCNSETPGNIPLHHSQSPCLRGPLTELIPPPYHPPGWMLVLSEARPRPKSESHGTILASIFELGRFFNFEFGHVEHGESPVNRHS</sequence>
<dbReference type="GeneID" id="39582891"/>
<organism evidence="1 2">
    <name type="scientific">Sodiomyces alkalinus (strain CBS 110278 / VKM F-3762 / F11)</name>
    <name type="common">Alkaliphilic filamentous fungus</name>
    <dbReference type="NCBI Taxonomy" id="1314773"/>
    <lineage>
        <taxon>Eukaryota</taxon>
        <taxon>Fungi</taxon>
        <taxon>Dikarya</taxon>
        <taxon>Ascomycota</taxon>
        <taxon>Pezizomycotina</taxon>
        <taxon>Sordariomycetes</taxon>
        <taxon>Hypocreomycetidae</taxon>
        <taxon>Glomerellales</taxon>
        <taxon>Plectosphaerellaceae</taxon>
        <taxon>Sodiomyces</taxon>
    </lineage>
</organism>
<dbReference type="AlphaFoldDB" id="A0A3N2PR62"/>
<dbReference type="Proteomes" id="UP000272025">
    <property type="component" value="Unassembled WGS sequence"/>
</dbReference>
<evidence type="ECO:0000313" key="2">
    <source>
        <dbReference type="Proteomes" id="UP000272025"/>
    </source>
</evidence>
<accession>A0A3N2PR62</accession>
<dbReference type="EMBL" id="ML119058">
    <property type="protein sequence ID" value="ROT36960.1"/>
    <property type="molecule type" value="Genomic_DNA"/>
</dbReference>
<protein>
    <submittedName>
        <fullName evidence="1">Uncharacterized protein</fullName>
    </submittedName>
</protein>